<proteinExistence type="predicted"/>
<comment type="caution">
    <text evidence="1">The sequence shown here is derived from an EMBL/GenBank/DDBJ whole genome shotgun (WGS) entry which is preliminary data.</text>
</comment>
<accession>A0A480AJB5</accession>
<protein>
    <submittedName>
        <fullName evidence="1">Uncharacterized protein</fullName>
    </submittedName>
</protein>
<evidence type="ECO:0000313" key="2">
    <source>
        <dbReference type="Proteomes" id="UP000299367"/>
    </source>
</evidence>
<sequence length="68" mass="7757">MPHIEVKSRKVIHSTLAKKIIDKGDIIAVLTTGYITKQAKEVFDQADIAWSEKIEEEQFLESEAQEVE</sequence>
<dbReference type="Proteomes" id="UP000299367">
    <property type="component" value="Unassembled WGS sequence"/>
</dbReference>
<dbReference type="RefSeq" id="WP_137908901.1">
    <property type="nucleotide sequence ID" value="NZ_BJCF01000040.1"/>
</dbReference>
<evidence type="ECO:0000313" key="1">
    <source>
        <dbReference type="EMBL" id="GCL43418.1"/>
    </source>
</evidence>
<gene>
    <name evidence="1" type="ORF">NIES80_31320</name>
</gene>
<dbReference type="EMBL" id="BJCF01000040">
    <property type="protein sequence ID" value="GCL43418.1"/>
    <property type="molecule type" value="Genomic_DNA"/>
</dbReference>
<organism evidence="1 2">
    <name type="scientific">Dolichospermum planctonicum</name>
    <dbReference type="NCBI Taxonomy" id="136072"/>
    <lineage>
        <taxon>Bacteria</taxon>
        <taxon>Bacillati</taxon>
        <taxon>Cyanobacteriota</taxon>
        <taxon>Cyanophyceae</taxon>
        <taxon>Nostocales</taxon>
        <taxon>Aphanizomenonaceae</taxon>
        <taxon>Dolichospermum</taxon>
    </lineage>
</organism>
<dbReference type="AlphaFoldDB" id="A0A480AJB5"/>
<name>A0A480AJB5_9CYAN</name>
<reference evidence="2" key="1">
    <citation type="submission" date="2019-02" db="EMBL/GenBank/DDBJ databases">
        <title>Draft genome sequence of Dolichospermum planctonicum NIES-80.</title>
        <authorList>
            <person name="Yamaguchi H."/>
            <person name="Suzuki S."/>
            <person name="Kawachi M."/>
        </authorList>
    </citation>
    <scope>NUCLEOTIDE SEQUENCE [LARGE SCALE GENOMIC DNA]</scope>
    <source>
        <strain evidence="2">NIES-80</strain>
    </source>
</reference>